<name>A0AAE1C765_9PEZI</name>
<evidence type="ECO:0000313" key="2">
    <source>
        <dbReference type="EMBL" id="KAK3681077.1"/>
    </source>
</evidence>
<dbReference type="EMBL" id="JAULSO010000008">
    <property type="protein sequence ID" value="KAK3681077.1"/>
    <property type="molecule type" value="Genomic_DNA"/>
</dbReference>
<comment type="caution">
    <text evidence="2">The sequence shown here is derived from an EMBL/GenBank/DDBJ whole genome shotgun (WGS) entry which is preliminary data.</text>
</comment>
<evidence type="ECO:0000256" key="1">
    <source>
        <dbReference type="SAM" id="SignalP"/>
    </source>
</evidence>
<organism evidence="2 3">
    <name type="scientific">Podospora appendiculata</name>
    <dbReference type="NCBI Taxonomy" id="314037"/>
    <lineage>
        <taxon>Eukaryota</taxon>
        <taxon>Fungi</taxon>
        <taxon>Dikarya</taxon>
        <taxon>Ascomycota</taxon>
        <taxon>Pezizomycotina</taxon>
        <taxon>Sordariomycetes</taxon>
        <taxon>Sordariomycetidae</taxon>
        <taxon>Sordariales</taxon>
        <taxon>Podosporaceae</taxon>
        <taxon>Podospora</taxon>
    </lineage>
</organism>
<proteinExistence type="predicted"/>
<dbReference type="Proteomes" id="UP001270362">
    <property type="component" value="Unassembled WGS sequence"/>
</dbReference>
<reference evidence="2" key="1">
    <citation type="journal article" date="2023" name="Mol. Phylogenet. Evol.">
        <title>Genome-scale phylogeny and comparative genomics of the fungal order Sordariales.</title>
        <authorList>
            <person name="Hensen N."/>
            <person name="Bonometti L."/>
            <person name="Westerberg I."/>
            <person name="Brannstrom I.O."/>
            <person name="Guillou S."/>
            <person name="Cros-Aarteil S."/>
            <person name="Calhoun S."/>
            <person name="Haridas S."/>
            <person name="Kuo A."/>
            <person name="Mondo S."/>
            <person name="Pangilinan J."/>
            <person name="Riley R."/>
            <person name="LaButti K."/>
            <person name="Andreopoulos B."/>
            <person name="Lipzen A."/>
            <person name="Chen C."/>
            <person name="Yan M."/>
            <person name="Daum C."/>
            <person name="Ng V."/>
            <person name="Clum A."/>
            <person name="Steindorff A."/>
            <person name="Ohm R.A."/>
            <person name="Martin F."/>
            <person name="Silar P."/>
            <person name="Natvig D.O."/>
            <person name="Lalanne C."/>
            <person name="Gautier V."/>
            <person name="Ament-Velasquez S.L."/>
            <person name="Kruys A."/>
            <person name="Hutchinson M.I."/>
            <person name="Powell A.J."/>
            <person name="Barry K."/>
            <person name="Miller A.N."/>
            <person name="Grigoriev I.V."/>
            <person name="Debuchy R."/>
            <person name="Gladieux P."/>
            <person name="Hiltunen Thoren M."/>
            <person name="Johannesson H."/>
        </authorList>
    </citation>
    <scope>NUCLEOTIDE SEQUENCE</scope>
    <source>
        <strain evidence="2">CBS 314.62</strain>
    </source>
</reference>
<reference evidence="2" key="2">
    <citation type="submission" date="2023-06" db="EMBL/GenBank/DDBJ databases">
        <authorList>
            <consortium name="Lawrence Berkeley National Laboratory"/>
            <person name="Haridas S."/>
            <person name="Hensen N."/>
            <person name="Bonometti L."/>
            <person name="Westerberg I."/>
            <person name="Brannstrom I.O."/>
            <person name="Guillou S."/>
            <person name="Cros-Aarteil S."/>
            <person name="Calhoun S."/>
            <person name="Kuo A."/>
            <person name="Mondo S."/>
            <person name="Pangilinan J."/>
            <person name="Riley R."/>
            <person name="Labutti K."/>
            <person name="Andreopoulos B."/>
            <person name="Lipzen A."/>
            <person name="Chen C."/>
            <person name="Yanf M."/>
            <person name="Daum C."/>
            <person name="Ng V."/>
            <person name="Clum A."/>
            <person name="Steindorff A."/>
            <person name="Ohm R."/>
            <person name="Martin F."/>
            <person name="Silar P."/>
            <person name="Natvig D."/>
            <person name="Lalanne C."/>
            <person name="Gautier V."/>
            <person name="Ament-Velasquez S.L."/>
            <person name="Kruys A."/>
            <person name="Hutchinson M.I."/>
            <person name="Powell A.J."/>
            <person name="Barry K."/>
            <person name="Miller A.N."/>
            <person name="Grigoriev I.V."/>
            <person name="Debuchy R."/>
            <person name="Gladieux P."/>
            <person name="Thoren M.H."/>
            <person name="Johannesson H."/>
        </authorList>
    </citation>
    <scope>NUCLEOTIDE SEQUENCE</scope>
    <source>
        <strain evidence="2">CBS 314.62</strain>
    </source>
</reference>
<sequence length="115" mass="12706">MSSIQDKTPSARHFFTWLVAACLLCLHCTKKVQVPKSKSCPSSCPKQAPSPHLCTPCTPPSLGLVLQTWEPCREYSYPVPPDRPRARANKQNLENIEAKPNTHLVLSFPPTSLGP</sequence>
<evidence type="ECO:0000313" key="3">
    <source>
        <dbReference type="Proteomes" id="UP001270362"/>
    </source>
</evidence>
<protein>
    <submittedName>
        <fullName evidence="2">Uncharacterized protein</fullName>
    </submittedName>
</protein>
<feature type="signal peptide" evidence="1">
    <location>
        <begin position="1"/>
        <end position="31"/>
    </location>
</feature>
<gene>
    <name evidence="2" type="ORF">B0T22DRAFT_310988</name>
</gene>
<accession>A0AAE1C765</accession>
<keyword evidence="1" id="KW-0732">Signal</keyword>
<keyword evidence="3" id="KW-1185">Reference proteome</keyword>
<feature type="chain" id="PRO_5041986743" evidence="1">
    <location>
        <begin position="32"/>
        <end position="115"/>
    </location>
</feature>
<dbReference type="AlphaFoldDB" id="A0AAE1C765"/>